<dbReference type="InterPro" id="IPR050624">
    <property type="entry name" value="HTH-type_Tx_Regulator"/>
</dbReference>
<name>A0A1L7LL05_9STRE</name>
<accession>A0A1L7LL05</accession>
<dbReference type="PANTHER" id="PTHR43479:SF11">
    <property type="entry name" value="ACREF_ENVCD OPERON REPRESSOR-RELATED"/>
    <property type="match status" value="1"/>
</dbReference>
<dbReference type="AlphaFoldDB" id="A0A1L7LL05"/>
<dbReference type="Pfam" id="PF00440">
    <property type="entry name" value="TetR_N"/>
    <property type="match status" value="1"/>
</dbReference>
<evidence type="ECO:0000313" key="4">
    <source>
        <dbReference type="EMBL" id="BAQ24790.1"/>
    </source>
</evidence>
<dbReference type="KEGG" id="strg:SRT_15290"/>
<evidence type="ECO:0000313" key="5">
    <source>
        <dbReference type="Proteomes" id="UP000217758"/>
    </source>
</evidence>
<evidence type="ECO:0000256" key="1">
    <source>
        <dbReference type="ARBA" id="ARBA00023125"/>
    </source>
</evidence>
<reference evidence="4 5" key="1">
    <citation type="journal article" date="2016" name="Microbiol. Immunol.">
        <title>Complete genome sequence of Streptococcus troglodytae TKU31 isolated from the oral cavity of a chimpanzee (Pan troglodytes).</title>
        <authorList>
            <person name="Okamoto M."/>
            <person name="Naito M."/>
            <person name="Miyanohara M."/>
            <person name="Imai S."/>
            <person name="Nomura Y."/>
            <person name="Saito W."/>
            <person name="Momoi Y."/>
            <person name="Takada K."/>
            <person name="Miyabe-Nishiwaki T."/>
            <person name="Tomonaga M."/>
            <person name="Hanada N."/>
        </authorList>
    </citation>
    <scope>NUCLEOTIDE SEQUENCE [LARGE SCALE GENOMIC DNA]</scope>
    <source>
        <strain evidence="5">TKU 31</strain>
    </source>
</reference>
<keyword evidence="5" id="KW-1185">Reference proteome</keyword>
<dbReference type="PRINTS" id="PR00455">
    <property type="entry name" value="HTHTETR"/>
</dbReference>
<dbReference type="Proteomes" id="UP000217758">
    <property type="component" value="Chromosome"/>
</dbReference>
<sequence length="213" mass="25066">MARRKKEPARIHRKNISDAANTLFISKGITDTTMDNIAKLAGYSKATLYVYFENKEEIFFSLVYKHAKWLYETMEKIIQIQPSTQEEWQKNYLKICFALQKLCENYPIYFDGMIGNINVDITSKETPQVYRDIYQLGLDINQLINKLIEDGVHLNYLQTELDFNQSTLFFWSALSGIIRMAENKKEYYRLLGLDNKTFLEEEFLTLLACYKKG</sequence>
<evidence type="ECO:0000256" key="2">
    <source>
        <dbReference type="PROSITE-ProRule" id="PRU00335"/>
    </source>
</evidence>
<dbReference type="InterPro" id="IPR001647">
    <property type="entry name" value="HTH_TetR"/>
</dbReference>
<organism evidence="4 5">
    <name type="scientific">Streptococcus troglodytae</name>
    <dbReference type="NCBI Taxonomy" id="1111760"/>
    <lineage>
        <taxon>Bacteria</taxon>
        <taxon>Bacillati</taxon>
        <taxon>Bacillota</taxon>
        <taxon>Bacilli</taxon>
        <taxon>Lactobacillales</taxon>
        <taxon>Streptococcaceae</taxon>
        <taxon>Streptococcus</taxon>
    </lineage>
</organism>
<dbReference type="Gene3D" id="1.10.357.10">
    <property type="entry name" value="Tetracycline Repressor, domain 2"/>
    <property type="match status" value="1"/>
</dbReference>
<evidence type="ECO:0000259" key="3">
    <source>
        <dbReference type="PROSITE" id="PS50977"/>
    </source>
</evidence>
<feature type="DNA-binding region" description="H-T-H motif" evidence="2">
    <location>
        <begin position="33"/>
        <end position="52"/>
    </location>
</feature>
<dbReference type="SUPFAM" id="SSF46689">
    <property type="entry name" value="Homeodomain-like"/>
    <property type="match status" value="1"/>
</dbReference>
<dbReference type="GO" id="GO:0003677">
    <property type="term" value="F:DNA binding"/>
    <property type="evidence" value="ECO:0007669"/>
    <property type="project" value="UniProtKB-UniRule"/>
</dbReference>
<dbReference type="PROSITE" id="PS50977">
    <property type="entry name" value="HTH_TETR_2"/>
    <property type="match status" value="1"/>
</dbReference>
<proteinExistence type="predicted"/>
<gene>
    <name evidence="4" type="ORF">SRT_15290</name>
</gene>
<dbReference type="EMBL" id="AP014612">
    <property type="protein sequence ID" value="BAQ24790.1"/>
    <property type="molecule type" value="Genomic_DNA"/>
</dbReference>
<dbReference type="PANTHER" id="PTHR43479">
    <property type="entry name" value="ACREF/ENVCD OPERON REPRESSOR-RELATED"/>
    <property type="match status" value="1"/>
</dbReference>
<dbReference type="InterPro" id="IPR009057">
    <property type="entry name" value="Homeodomain-like_sf"/>
</dbReference>
<dbReference type="RefSeq" id="WP_128833623.1">
    <property type="nucleotide sequence ID" value="NZ_AP014612.1"/>
</dbReference>
<protein>
    <submittedName>
        <fullName evidence="4">Transcriptional regulator</fullName>
    </submittedName>
</protein>
<feature type="domain" description="HTH tetR-type" evidence="3">
    <location>
        <begin position="10"/>
        <end position="70"/>
    </location>
</feature>
<keyword evidence="1 2" id="KW-0238">DNA-binding</keyword>